<dbReference type="InterPro" id="IPR005950">
    <property type="entry name" value="ModA"/>
</dbReference>
<dbReference type="GeneID" id="79948980"/>
<keyword evidence="4" id="KW-1185">Reference proteome</keyword>
<evidence type="ECO:0000256" key="2">
    <source>
        <dbReference type="ARBA" id="ARBA00022729"/>
    </source>
</evidence>
<organism evidence="3 4">
    <name type="scientific">Methanomicrobium antiquum</name>
    <dbReference type="NCBI Taxonomy" id="487686"/>
    <lineage>
        <taxon>Archaea</taxon>
        <taxon>Methanobacteriati</taxon>
        <taxon>Methanobacteriota</taxon>
        <taxon>Stenosarchaea group</taxon>
        <taxon>Methanomicrobia</taxon>
        <taxon>Methanomicrobiales</taxon>
        <taxon>Methanomicrobiaceae</taxon>
        <taxon>Methanomicrobium</taxon>
    </lineage>
</organism>
<protein>
    <submittedName>
        <fullName evidence="3">Molybdate ABC transporter substrate-binding protein</fullName>
    </submittedName>
</protein>
<dbReference type="GO" id="GO:0046872">
    <property type="term" value="F:metal ion binding"/>
    <property type="evidence" value="ECO:0007669"/>
    <property type="project" value="UniProtKB-KW"/>
</dbReference>
<dbReference type="GO" id="GO:0015689">
    <property type="term" value="P:molybdate ion transport"/>
    <property type="evidence" value="ECO:0007669"/>
    <property type="project" value="InterPro"/>
</dbReference>
<proteinExistence type="predicted"/>
<name>A0AAF0FM68_9EURY</name>
<dbReference type="RefSeq" id="WP_278099891.1">
    <property type="nucleotide sequence ID" value="NZ_CP091092.1"/>
</dbReference>
<dbReference type="SUPFAM" id="SSF53850">
    <property type="entry name" value="Periplasmic binding protein-like II"/>
    <property type="match status" value="1"/>
</dbReference>
<dbReference type="Gene3D" id="3.40.190.10">
    <property type="entry name" value="Periplasmic binding protein-like II"/>
    <property type="match status" value="2"/>
</dbReference>
<dbReference type="PIRSF" id="PIRSF004846">
    <property type="entry name" value="ModA"/>
    <property type="match status" value="1"/>
</dbReference>
<keyword evidence="1" id="KW-0479">Metal-binding</keyword>
<dbReference type="CDD" id="cd13517">
    <property type="entry name" value="PBP2_ModA3_like"/>
    <property type="match status" value="1"/>
</dbReference>
<evidence type="ECO:0000313" key="3">
    <source>
        <dbReference type="EMBL" id="WFN37053.1"/>
    </source>
</evidence>
<reference evidence="3" key="1">
    <citation type="submission" date="2022-01" db="EMBL/GenBank/DDBJ databases">
        <title>Complete genome of Methanomicrobium antiquum DSM 21220.</title>
        <authorList>
            <person name="Chen S.-C."/>
            <person name="You Y.-T."/>
            <person name="Zhou Y.-Z."/>
            <person name="Lai M.-C."/>
        </authorList>
    </citation>
    <scope>NUCLEOTIDE SEQUENCE</scope>
    <source>
        <strain evidence="3">DSM 21220</strain>
    </source>
</reference>
<dbReference type="PANTHER" id="PTHR30632:SF0">
    <property type="entry name" value="SULFATE-BINDING PROTEIN"/>
    <property type="match status" value="1"/>
</dbReference>
<dbReference type="NCBIfam" id="TIGR01256">
    <property type="entry name" value="modA"/>
    <property type="match status" value="1"/>
</dbReference>
<dbReference type="PROSITE" id="PS51257">
    <property type="entry name" value="PROKAR_LIPOPROTEIN"/>
    <property type="match status" value="1"/>
</dbReference>
<dbReference type="KEGG" id="manq:L1994_01255"/>
<evidence type="ECO:0000256" key="1">
    <source>
        <dbReference type="ARBA" id="ARBA00022723"/>
    </source>
</evidence>
<keyword evidence="2" id="KW-0732">Signal</keyword>
<dbReference type="Pfam" id="PF13531">
    <property type="entry name" value="SBP_bac_11"/>
    <property type="match status" value="1"/>
</dbReference>
<accession>A0AAF0FM68</accession>
<sequence length="274" mass="29843">MKKFGYVFLSVLFLAGLILVSGCTSNAAETGVQVPAVTDNAEKSLVVYCGAGLREPMEKIAAAFEEKEGIQIKYTYGGSAQLLSQMELLQGGDVYMPGAKAYIDSAAKKGFIEESQDVVYHVLTVAVPKGNPKNIQTLFDLTKDGIKIGIGEPDGPAVGTAAKNILTKNNLWEDAQDNIAVQSGTVNELLVYLNMNQVDAVIIWEDLVDPEKMDVLDIPVEEGFIKVVPIGKLTFSENPEDAMKFVDFVSSDEGKAFYRECGFETYPSDKYQNI</sequence>
<dbReference type="GO" id="GO:0030973">
    <property type="term" value="F:molybdate ion binding"/>
    <property type="evidence" value="ECO:0007669"/>
    <property type="project" value="TreeGrafter"/>
</dbReference>
<dbReference type="PANTHER" id="PTHR30632">
    <property type="entry name" value="MOLYBDATE-BINDING PERIPLASMIC PROTEIN"/>
    <property type="match status" value="1"/>
</dbReference>
<gene>
    <name evidence="3" type="primary">modA</name>
    <name evidence="3" type="ORF">L1994_01255</name>
</gene>
<dbReference type="Proteomes" id="UP001218895">
    <property type="component" value="Chromosome"/>
</dbReference>
<evidence type="ECO:0000313" key="4">
    <source>
        <dbReference type="Proteomes" id="UP001218895"/>
    </source>
</evidence>
<dbReference type="EMBL" id="CP091092">
    <property type="protein sequence ID" value="WFN37053.1"/>
    <property type="molecule type" value="Genomic_DNA"/>
</dbReference>
<dbReference type="AlphaFoldDB" id="A0AAF0FM68"/>
<dbReference type="InterPro" id="IPR050682">
    <property type="entry name" value="ModA/WtpA"/>
</dbReference>